<organism evidence="9 10">
    <name type="scientific">Halosaccharopolyspora lacisalsi</name>
    <dbReference type="NCBI Taxonomy" id="1000566"/>
    <lineage>
        <taxon>Bacteria</taxon>
        <taxon>Bacillati</taxon>
        <taxon>Actinomycetota</taxon>
        <taxon>Actinomycetes</taxon>
        <taxon>Pseudonocardiales</taxon>
        <taxon>Pseudonocardiaceae</taxon>
        <taxon>Halosaccharopolyspora</taxon>
    </lineage>
</organism>
<gene>
    <name evidence="5" type="primary">nuoN</name>
    <name evidence="9" type="ORF">FHX42_004498</name>
</gene>
<dbReference type="GO" id="GO:0012505">
    <property type="term" value="C:endomembrane system"/>
    <property type="evidence" value="ECO:0007669"/>
    <property type="project" value="UniProtKB-SubCell"/>
</dbReference>
<feature type="transmembrane region" description="Helical" evidence="5">
    <location>
        <begin position="177"/>
        <end position="194"/>
    </location>
</feature>
<feature type="transmembrane region" description="Helical" evidence="5">
    <location>
        <begin position="396"/>
        <end position="418"/>
    </location>
</feature>
<feature type="compositionally biased region" description="Low complexity" evidence="7">
    <location>
        <begin position="129"/>
        <end position="152"/>
    </location>
</feature>
<feature type="transmembrane region" description="Helical" evidence="5">
    <location>
        <begin position="23"/>
        <end position="46"/>
    </location>
</feature>
<feature type="transmembrane region" description="Helical" evidence="5">
    <location>
        <begin position="479"/>
        <end position="503"/>
    </location>
</feature>
<evidence type="ECO:0000313" key="10">
    <source>
        <dbReference type="Proteomes" id="UP000569329"/>
    </source>
</evidence>
<comment type="subcellular location">
    <subcellularLocation>
        <location evidence="5">Cell membrane</location>
        <topology evidence="5">Multi-pass membrane protein</topology>
    </subcellularLocation>
    <subcellularLocation>
        <location evidence="1">Endomembrane system</location>
        <topology evidence="1">Multi-pass membrane protein</topology>
    </subcellularLocation>
    <subcellularLocation>
        <location evidence="6">Membrane</location>
        <topology evidence="6">Multi-pass membrane protein</topology>
    </subcellularLocation>
</comment>
<feature type="region of interest" description="Disordered" evidence="7">
    <location>
        <begin position="129"/>
        <end position="166"/>
    </location>
</feature>
<keyword evidence="5" id="KW-0874">Quinone</keyword>
<evidence type="ECO:0000256" key="1">
    <source>
        <dbReference type="ARBA" id="ARBA00004127"/>
    </source>
</evidence>
<comment type="similarity">
    <text evidence="5">Belongs to the complex I subunit 2 family.</text>
</comment>
<feature type="transmembrane region" description="Helical" evidence="5">
    <location>
        <begin position="515"/>
        <end position="537"/>
    </location>
</feature>
<evidence type="ECO:0000256" key="6">
    <source>
        <dbReference type="RuleBase" id="RU000320"/>
    </source>
</evidence>
<evidence type="ECO:0000256" key="2">
    <source>
        <dbReference type="ARBA" id="ARBA00022692"/>
    </source>
</evidence>
<reference evidence="9 10" key="1">
    <citation type="submission" date="2020-07" db="EMBL/GenBank/DDBJ databases">
        <title>Sequencing the genomes of 1000 actinobacteria strains.</title>
        <authorList>
            <person name="Klenk H.-P."/>
        </authorList>
    </citation>
    <scope>NUCLEOTIDE SEQUENCE [LARGE SCALE GENOMIC DNA]</scope>
    <source>
        <strain evidence="9 10">DSM 45975</strain>
    </source>
</reference>
<accession>A0A839E027</accession>
<evidence type="ECO:0000259" key="8">
    <source>
        <dbReference type="Pfam" id="PF00361"/>
    </source>
</evidence>
<comment type="function">
    <text evidence="5">NDH-1 shuttles electrons from NADH, via FMN and iron-sulfur (Fe-S) centers, to quinones in the respiratory chain. The immediate electron acceptor for the enzyme in this species is believed to be a menaquinone. Couples the redox reaction to proton translocation (for every two electrons transferred, four hydrogen ions are translocated across the cytoplasmic membrane), and thus conserves the redox energy in a proton gradient.</text>
</comment>
<dbReference type="GO" id="GO:0042773">
    <property type="term" value="P:ATP synthesis coupled electron transport"/>
    <property type="evidence" value="ECO:0007669"/>
    <property type="project" value="InterPro"/>
</dbReference>
<dbReference type="EC" id="7.1.1.-" evidence="5"/>
<keyword evidence="3 5" id="KW-1133">Transmembrane helix</keyword>
<name>A0A839E027_9PSEU</name>
<evidence type="ECO:0000313" key="9">
    <source>
        <dbReference type="EMBL" id="MBA8827114.1"/>
    </source>
</evidence>
<evidence type="ECO:0000256" key="4">
    <source>
        <dbReference type="ARBA" id="ARBA00023136"/>
    </source>
</evidence>
<feature type="domain" description="NADH:quinone oxidoreductase/Mrp antiporter transmembrane" evidence="8">
    <location>
        <begin position="194"/>
        <end position="487"/>
    </location>
</feature>
<dbReference type="PANTHER" id="PTHR22773">
    <property type="entry name" value="NADH DEHYDROGENASE"/>
    <property type="match status" value="1"/>
</dbReference>
<dbReference type="NCBIfam" id="NF004441">
    <property type="entry name" value="PRK05777.1-4"/>
    <property type="match status" value="1"/>
</dbReference>
<dbReference type="GO" id="GO:0050136">
    <property type="term" value="F:NADH dehydrogenase (quinone) (non-electrogenic) activity"/>
    <property type="evidence" value="ECO:0007669"/>
    <property type="project" value="UniProtKB-UniRule"/>
</dbReference>
<keyword evidence="5" id="KW-0520">NAD</keyword>
<feature type="transmembrane region" description="Helical" evidence="5">
    <location>
        <begin position="230"/>
        <end position="254"/>
    </location>
</feature>
<dbReference type="Proteomes" id="UP000569329">
    <property type="component" value="Unassembled WGS sequence"/>
</dbReference>
<dbReference type="InterPro" id="IPR010096">
    <property type="entry name" value="NADH-Q_OxRdtase_suN/2"/>
</dbReference>
<feature type="transmembrane region" description="Helical" evidence="5">
    <location>
        <begin position="95"/>
        <end position="113"/>
    </location>
</feature>
<protein>
    <recommendedName>
        <fullName evidence="5">NADH-quinone oxidoreductase subunit N</fullName>
        <ecNumber evidence="5">7.1.1.-</ecNumber>
    </recommendedName>
    <alternativeName>
        <fullName evidence="5">NADH dehydrogenase I subunit N</fullName>
    </alternativeName>
    <alternativeName>
        <fullName evidence="5">NDH-1 subunit N</fullName>
    </alternativeName>
</protein>
<keyword evidence="10" id="KW-1185">Reference proteome</keyword>
<feature type="transmembrane region" description="Helical" evidence="5">
    <location>
        <begin position="439"/>
        <end position="459"/>
    </location>
</feature>
<feature type="transmembrane region" description="Helical" evidence="5">
    <location>
        <begin position="370"/>
        <end position="390"/>
    </location>
</feature>
<comment type="catalytic activity">
    <reaction evidence="5">
        <text>a quinone + NADH + 5 H(+)(in) = a quinol + NAD(+) + 4 H(+)(out)</text>
        <dbReference type="Rhea" id="RHEA:57888"/>
        <dbReference type="ChEBI" id="CHEBI:15378"/>
        <dbReference type="ChEBI" id="CHEBI:24646"/>
        <dbReference type="ChEBI" id="CHEBI:57540"/>
        <dbReference type="ChEBI" id="CHEBI:57945"/>
        <dbReference type="ChEBI" id="CHEBI:132124"/>
    </reaction>
</comment>
<feature type="compositionally biased region" description="Polar residues" evidence="7">
    <location>
        <begin position="154"/>
        <end position="165"/>
    </location>
</feature>
<dbReference type="GO" id="GO:0048038">
    <property type="term" value="F:quinone binding"/>
    <property type="evidence" value="ECO:0007669"/>
    <property type="project" value="UniProtKB-KW"/>
</dbReference>
<feature type="transmembrane region" description="Helical" evidence="5">
    <location>
        <begin position="274"/>
        <end position="299"/>
    </location>
</feature>
<sequence>MGPVQAGAVVLAQQPVEPPPIEYAAIAPVLLMLTAACVGVIVEAFLPRHQRWSVQVGLSLLTLVVAGVALGAYARGAGTGLTTLAGTIAVDTPTLFLWGTLLALGFASILLIADRSVEQGGAFVAESDASSGSSGLGASSGLSASSGPARGATADSSAPSPTMTRATAGVSGMRTEVFPLAMFSLSGMMVFCAANDLLTMFIALEVLSLPLYLLCGLAKRRRLLSQEAAVKYFLLGAFASAFFLYGLALLYGYSGSVKLAAISEATAGSDRSDTLLFAGIGLLVVGLLFKASVGPFHAWTPDVYHGAPTAVTGFMAACTKVAAFGAILRVLQVALEASSWEWHYVLWTVAVLSMLIGVVLGLTQTDIKRMIAYSSIAHAGFLLVGAIALTDRGLSGTLFYLLAYGFTTVAVFGVISLVRTSEGEATHLSGWAGLAKRSPLVAAVFTFLLLALAGIPMTSGFMGKFYVFSAAVTDGMVPLVVIALVASAAAAFFYLRVIVLMYFNEPAADGPTVSVPGAFTTAAITLGVVVTLLLGVLPTLAWNWANVGGFVS</sequence>
<comment type="caution">
    <text evidence="9">The sequence shown here is derived from an EMBL/GenBank/DDBJ whole genome shotgun (WGS) entry which is preliminary data.</text>
</comment>
<feature type="transmembrane region" description="Helical" evidence="5">
    <location>
        <begin position="200"/>
        <end position="218"/>
    </location>
</feature>
<proteinExistence type="inferred from homology"/>
<keyword evidence="5" id="KW-1278">Translocase</keyword>
<dbReference type="AlphaFoldDB" id="A0A839E027"/>
<evidence type="ECO:0000256" key="5">
    <source>
        <dbReference type="HAMAP-Rule" id="MF_00445"/>
    </source>
</evidence>
<feature type="transmembrane region" description="Helical" evidence="5">
    <location>
        <begin position="311"/>
        <end position="332"/>
    </location>
</feature>
<evidence type="ECO:0000256" key="7">
    <source>
        <dbReference type="SAM" id="MobiDB-lite"/>
    </source>
</evidence>
<keyword evidence="5" id="KW-0813">Transport</keyword>
<evidence type="ECO:0000256" key="3">
    <source>
        <dbReference type="ARBA" id="ARBA00022989"/>
    </source>
</evidence>
<keyword evidence="5" id="KW-1003">Cell membrane</keyword>
<dbReference type="GO" id="GO:0005886">
    <property type="term" value="C:plasma membrane"/>
    <property type="evidence" value="ECO:0007669"/>
    <property type="project" value="UniProtKB-SubCell"/>
</dbReference>
<comment type="subunit">
    <text evidence="5">NDH-1 is composed of 14 different subunits. Subunits NuoA, H, J, K, L, M, N constitute the membrane sector of the complex.</text>
</comment>
<dbReference type="EMBL" id="JACGWZ010000007">
    <property type="protein sequence ID" value="MBA8827114.1"/>
    <property type="molecule type" value="Genomic_DNA"/>
</dbReference>
<dbReference type="GO" id="GO:0008137">
    <property type="term" value="F:NADH dehydrogenase (ubiquinone) activity"/>
    <property type="evidence" value="ECO:0007669"/>
    <property type="project" value="InterPro"/>
</dbReference>
<feature type="transmembrane region" description="Helical" evidence="5">
    <location>
        <begin position="58"/>
        <end position="75"/>
    </location>
</feature>
<dbReference type="HAMAP" id="MF_00445">
    <property type="entry name" value="NDH1_NuoN_1"/>
    <property type="match status" value="1"/>
</dbReference>
<dbReference type="InterPro" id="IPR001750">
    <property type="entry name" value="ND/Mrp_TM"/>
</dbReference>
<dbReference type="NCBIfam" id="TIGR01770">
    <property type="entry name" value="NDH_I_N"/>
    <property type="match status" value="1"/>
</dbReference>
<dbReference type="Pfam" id="PF00361">
    <property type="entry name" value="Proton_antipo_M"/>
    <property type="match status" value="1"/>
</dbReference>
<feature type="transmembrane region" description="Helical" evidence="5">
    <location>
        <begin position="344"/>
        <end position="363"/>
    </location>
</feature>
<keyword evidence="4 5" id="KW-0472">Membrane</keyword>
<keyword evidence="2 5" id="KW-0812">Transmembrane</keyword>